<dbReference type="Gene3D" id="1.10.10.10">
    <property type="entry name" value="Winged helix-like DNA-binding domain superfamily/Winged helix DNA-binding domain"/>
    <property type="match status" value="1"/>
</dbReference>
<dbReference type="InterPro" id="IPR052526">
    <property type="entry name" value="HTH-type_Bedaq_tolerance"/>
</dbReference>
<feature type="domain" description="HTH marR-type" evidence="4">
    <location>
        <begin position="31"/>
        <end position="158"/>
    </location>
</feature>
<dbReference type="EMBL" id="VUOB01000022">
    <property type="protein sequence ID" value="KAA2262414.1"/>
    <property type="molecule type" value="Genomic_DNA"/>
</dbReference>
<dbReference type="PROSITE" id="PS01117">
    <property type="entry name" value="HTH_MARR_1"/>
    <property type="match status" value="1"/>
</dbReference>
<dbReference type="OrthoDB" id="4311144at2"/>
<evidence type="ECO:0000313" key="5">
    <source>
        <dbReference type="EMBL" id="KAA2262414.1"/>
    </source>
</evidence>
<dbReference type="GO" id="GO:0003700">
    <property type="term" value="F:DNA-binding transcription factor activity"/>
    <property type="evidence" value="ECO:0007669"/>
    <property type="project" value="InterPro"/>
</dbReference>
<name>A0A5B2XGW0_9PSEU</name>
<gene>
    <name evidence="5" type="ORF">F0L68_14230</name>
</gene>
<dbReference type="SMART" id="SM00347">
    <property type="entry name" value="HTH_MARR"/>
    <property type="match status" value="1"/>
</dbReference>
<evidence type="ECO:0000256" key="3">
    <source>
        <dbReference type="ARBA" id="ARBA00023163"/>
    </source>
</evidence>
<comment type="caution">
    <text evidence="5">The sequence shown here is derived from an EMBL/GenBank/DDBJ whole genome shotgun (WGS) entry which is preliminary data.</text>
</comment>
<evidence type="ECO:0000256" key="1">
    <source>
        <dbReference type="ARBA" id="ARBA00023015"/>
    </source>
</evidence>
<accession>A0A5B2XGW0</accession>
<keyword evidence="2" id="KW-0238">DNA-binding</keyword>
<reference evidence="5 6" key="1">
    <citation type="submission" date="2019-09" db="EMBL/GenBank/DDBJ databases">
        <title>Goodfellowia gen. nov., a new genus of the Pseudonocardineae related to Actinoalloteichus, containing Goodfellowia coeruleoviolacea gen. nov., comb. nov. gen. nov., comb. nov.</title>
        <authorList>
            <person name="Labeda D."/>
        </authorList>
    </citation>
    <scope>NUCLEOTIDE SEQUENCE [LARGE SCALE GENOMIC DNA]</scope>
    <source>
        <strain evidence="5 6">AN110305</strain>
    </source>
</reference>
<evidence type="ECO:0000256" key="2">
    <source>
        <dbReference type="ARBA" id="ARBA00023125"/>
    </source>
</evidence>
<dbReference type="PANTHER" id="PTHR39515:SF2">
    <property type="entry name" value="HTH-TYPE TRANSCRIPTIONAL REGULATOR RV0880"/>
    <property type="match status" value="1"/>
</dbReference>
<evidence type="ECO:0000259" key="4">
    <source>
        <dbReference type="PROSITE" id="PS50995"/>
    </source>
</evidence>
<reference evidence="5 6" key="2">
    <citation type="submission" date="2019-09" db="EMBL/GenBank/DDBJ databases">
        <authorList>
            <person name="Jin C."/>
        </authorList>
    </citation>
    <scope>NUCLEOTIDE SEQUENCE [LARGE SCALE GENOMIC DNA]</scope>
    <source>
        <strain evidence="5 6">AN110305</strain>
    </source>
</reference>
<dbReference type="InterPro" id="IPR000835">
    <property type="entry name" value="HTH_MarR-typ"/>
</dbReference>
<organism evidence="5 6">
    <name type="scientific">Solihabitans fulvus</name>
    <dbReference type="NCBI Taxonomy" id="1892852"/>
    <lineage>
        <taxon>Bacteria</taxon>
        <taxon>Bacillati</taxon>
        <taxon>Actinomycetota</taxon>
        <taxon>Actinomycetes</taxon>
        <taxon>Pseudonocardiales</taxon>
        <taxon>Pseudonocardiaceae</taxon>
        <taxon>Solihabitans</taxon>
    </lineage>
</organism>
<protein>
    <submittedName>
        <fullName evidence="5">MarR family transcriptional regulator</fullName>
    </submittedName>
</protein>
<dbReference type="GO" id="GO:0003677">
    <property type="term" value="F:DNA binding"/>
    <property type="evidence" value="ECO:0007669"/>
    <property type="project" value="UniProtKB-KW"/>
</dbReference>
<evidence type="ECO:0000313" key="6">
    <source>
        <dbReference type="Proteomes" id="UP000323454"/>
    </source>
</evidence>
<dbReference type="Pfam" id="PF01047">
    <property type="entry name" value="MarR"/>
    <property type="match status" value="1"/>
</dbReference>
<dbReference type="Proteomes" id="UP000323454">
    <property type="component" value="Unassembled WGS sequence"/>
</dbReference>
<dbReference type="InterPro" id="IPR036390">
    <property type="entry name" value="WH_DNA-bd_sf"/>
</dbReference>
<dbReference type="PROSITE" id="PS50995">
    <property type="entry name" value="HTH_MARR_2"/>
    <property type="match status" value="1"/>
</dbReference>
<keyword evidence="3" id="KW-0804">Transcription</keyword>
<dbReference type="SUPFAM" id="SSF46785">
    <property type="entry name" value="Winged helix' DNA-binding domain"/>
    <property type="match status" value="1"/>
</dbReference>
<dbReference type="InterPro" id="IPR023187">
    <property type="entry name" value="Tscrpt_reg_MarR-type_CS"/>
</dbReference>
<keyword evidence="6" id="KW-1185">Reference proteome</keyword>
<sequence length="166" mass="17499">MAGCWFRYPSIPGGGESAVTATTAGEVEDATARLYLAIGRLSRLLRRTGSPGLGPGAVSALATLARCGPMRLGDLAAKEGVAPPTLSRIVAALVEAGYVQRDPDPQDGRAWLASPTPEGERMASGVRSARVHELQRRIERLDPGHFASLVTALEALEEIVTEDPEV</sequence>
<dbReference type="AlphaFoldDB" id="A0A5B2XGW0"/>
<dbReference type="PANTHER" id="PTHR39515">
    <property type="entry name" value="CONSERVED PROTEIN"/>
    <property type="match status" value="1"/>
</dbReference>
<proteinExistence type="predicted"/>
<keyword evidence="1" id="KW-0805">Transcription regulation</keyword>
<dbReference type="InterPro" id="IPR036388">
    <property type="entry name" value="WH-like_DNA-bd_sf"/>
</dbReference>